<dbReference type="Proteomes" id="UP000578449">
    <property type="component" value="Unassembled WGS sequence"/>
</dbReference>
<comment type="caution">
    <text evidence="15">The sequence shown here is derived from an EMBL/GenBank/DDBJ whole genome shotgun (WGS) entry which is preliminary data.</text>
</comment>
<dbReference type="SMART" id="SM00387">
    <property type="entry name" value="HATPase_c"/>
    <property type="match status" value="1"/>
</dbReference>
<evidence type="ECO:0000256" key="1">
    <source>
        <dbReference type="ARBA" id="ARBA00000085"/>
    </source>
</evidence>
<dbReference type="PANTHER" id="PTHR45436">
    <property type="entry name" value="SENSOR HISTIDINE KINASE YKOH"/>
    <property type="match status" value="1"/>
</dbReference>
<evidence type="ECO:0000256" key="3">
    <source>
        <dbReference type="ARBA" id="ARBA00012438"/>
    </source>
</evidence>
<dbReference type="AlphaFoldDB" id="A0A840NTS1"/>
<dbReference type="InterPro" id="IPR036890">
    <property type="entry name" value="HATPase_C_sf"/>
</dbReference>
<proteinExistence type="predicted"/>
<dbReference type="FunFam" id="1.10.287.130:FF:000001">
    <property type="entry name" value="Two-component sensor histidine kinase"/>
    <property type="match status" value="1"/>
</dbReference>
<dbReference type="InterPro" id="IPR003594">
    <property type="entry name" value="HATPase_dom"/>
</dbReference>
<keyword evidence="4" id="KW-0597">Phosphoprotein</keyword>
<dbReference type="Gene3D" id="1.10.287.130">
    <property type="match status" value="1"/>
</dbReference>
<gene>
    <name evidence="15" type="ORF">HNP84_000340</name>
</gene>
<evidence type="ECO:0000256" key="10">
    <source>
        <dbReference type="ARBA" id="ARBA00023136"/>
    </source>
</evidence>
<comment type="catalytic activity">
    <reaction evidence="1">
        <text>ATP + protein L-histidine = ADP + protein N-phospho-L-histidine.</text>
        <dbReference type="EC" id="2.7.13.3"/>
    </reaction>
</comment>
<feature type="transmembrane region" description="Helical" evidence="12">
    <location>
        <begin position="45"/>
        <end position="68"/>
    </location>
</feature>
<keyword evidence="5 15" id="KW-0808">Transferase</keyword>
<dbReference type="InterPro" id="IPR005467">
    <property type="entry name" value="His_kinase_dom"/>
</dbReference>
<dbReference type="InterPro" id="IPR003661">
    <property type="entry name" value="HisK_dim/P_dom"/>
</dbReference>
<dbReference type="CDD" id="cd00075">
    <property type="entry name" value="HATPase"/>
    <property type="match status" value="1"/>
</dbReference>
<evidence type="ECO:0000259" key="14">
    <source>
        <dbReference type="PROSITE" id="PS50885"/>
    </source>
</evidence>
<feature type="region of interest" description="Disordered" evidence="11">
    <location>
        <begin position="503"/>
        <end position="537"/>
    </location>
</feature>
<keyword evidence="7 15" id="KW-0418">Kinase</keyword>
<dbReference type="PRINTS" id="PR00344">
    <property type="entry name" value="BCTRLSENSOR"/>
</dbReference>
<name>A0A840NTS1_9ACTN</name>
<dbReference type="RefSeq" id="WP_312923380.1">
    <property type="nucleotide sequence ID" value="NZ_BAABIX010000006.1"/>
</dbReference>
<dbReference type="EMBL" id="JACHGN010000001">
    <property type="protein sequence ID" value="MBB5130652.1"/>
    <property type="molecule type" value="Genomic_DNA"/>
</dbReference>
<dbReference type="CDD" id="cd00082">
    <property type="entry name" value="HisKA"/>
    <property type="match status" value="1"/>
</dbReference>
<comment type="subcellular location">
    <subcellularLocation>
        <location evidence="2">Cell membrane</location>
    </subcellularLocation>
</comment>
<evidence type="ECO:0000256" key="8">
    <source>
        <dbReference type="ARBA" id="ARBA00022989"/>
    </source>
</evidence>
<protein>
    <recommendedName>
        <fullName evidence="3">histidine kinase</fullName>
        <ecNumber evidence="3">2.7.13.3</ecNumber>
    </recommendedName>
</protein>
<dbReference type="GO" id="GO:0000155">
    <property type="term" value="F:phosphorelay sensor kinase activity"/>
    <property type="evidence" value="ECO:0007669"/>
    <property type="project" value="InterPro"/>
</dbReference>
<keyword evidence="8 12" id="KW-1133">Transmembrane helix</keyword>
<dbReference type="Pfam" id="PF00672">
    <property type="entry name" value="HAMP"/>
    <property type="match status" value="1"/>
</dbReference>
<dbReference type="PROSITE" id="PS50885">
    <property type="entry name" value="HAMP"/>
    <property type="match status" value="1"/>
</dbReference>
<keyword evidence="6 12" id="KW-0812">Transmembrane</keyword>
<accession>A0A840NTS1</accession>
<feature type="transmembrane region" description="Helical" evidence="12">
    <location>
        <begin position="184"/>
        <end position="207"/>
    </location>
</feature>
<evidence type="ECO:0000256" key="11">
    <source>
        <dbReference type="SAM" id="MobiDB-lite"/>
    </source>
</evidence>
<dbReference type="EC" id="2.7.13.3" evidence="3"/>
<dbReference type="Gene3D" id="3.30.565.10">
    <property type="entry name" value="Histidine kinase-like ATPase, C-terminal domain"/>
    <property type="match status" value="1"/>
</dbReference>
<dbReference type="CDD" id="cd06225">
    <property type="entry name" value="HAMP"/>
    <property type="match status" value="1"/>
</dbReference>
<evidence type="ECO:0000313" key="15">
    <source>
        <dbReference type="EMBL" id="MBB5130652.1"/>
    </source>
</evidence>
<feature type="domain" description="Histidine kinase" evidence="13">
    <location>
        <begin position="276"/>
        <end position="514"/>
    </location>
</feature>
<evidence type="ECO:0000256" key="7">
    <source>
        <dbReference type="ARBA" id="ARBA00022777"/>
    </source>
</evidence>
<evidence type="ECO:0000259" key="13">
    <source>
        <dbReference type="PROSITE" id="PS50109"/>
    </source>
</evidence>
<dbReference type="InterPro" id="IPR036097">
    <property type="entry name" value="HisK_dim/P_sf"/>
</dbReference>
<feature type="domain" description="HAMP" evidence="14">
    <location>
        <begin position="208"/>
        <end position="261"/>
    </location>
</feature>
<evidence type="ECO:0000313" key="16">
    <source>
        <dbReference type="Proteomes" id="UP000578449"/>
    </source>
</evidence>
<evidence type="ECO:0000256" key="4">
    <source>
        <dbReference type="ARBA" id="ARBA00022553"/>
    </source>
</evidence>
<dbReference type="Pfam" id="PF02518">
    <property type="entry name" value="HATPase_c"/>
    <property type="match status" value="1"/>
</dbReference>
<dbReference type="PROSITE" id="PS50109">
    <property type="entry name" value="HIS_KIN"/>
    <property type="match status" value="1"/>
</dbReference>
<dbReference type="PANTHER" id="PTHR45436:SF5">
    <property type="entry name" value="SENSOR HISTIDINE KINASE TRCS"/>
    <property type="match status" value="1"/>
</dbReference>
<dbReference type="Gene3D" id="6.10.340.10">
    <property type="match status" value="1"/>
</dbReference>
<dbReference type="SMART" id="SM00388">
    <property type="entry name" value="HisKA"/>
    <property type="match status" value="1"/>
</dbReference>
<dbReference type="SUPFAM" id="SSF47384">
    <property type="entry name" value="Homodimeric domain of signal transducing histidine kinase"/>
    <property type="match status" value="1"/>
</dbReference>
<keyword evidence="16" id="KW-1185">Reference proteome</keyword>
<dbReference type="SMART" id="SM00304">
    <property type="entry name" value="HAMP"/>
    <property type="match status" value="1"/>
</dbReference>
<sequence length="556" mass="58858">MILRLIPRVVRPAIRGVIPGGMRPVIGRVIPPVMRWGAWPVRRRLVLAIIGLAAAGLLLANAAGLVLLRGHLVDRVDDQLRAPGEAAARLPADAAAGDRQAVEQRFGRHFRVYYYDARGRLVRTVPADPDPPGPVLADPRPGPPYTVDDPGGGAPWRVLVYRDGAGLVANVASLEEVESVQGRLLLIDAAVSGFVLLLLGALAALVVRLGLRPLTRMEATAGQIAAGDFARRVPVAGPRTEPGRLGAAMNVMLDRLEAEIAARAASEERMRQFLADASHELRTPLTSVRGFAELYRRGGAPPGRAMDETMRRIEDEATRMSLLVGDLLLLAELDEERPLDTRPVDLLEVAADTIRDARARVPGRRVRLSALDREAALEPVVVPGDEARIRQVAANLVANALAHTPPDAEITVRVGTVLARRPGAAVVAGADLPDGRPAGVIEVSDTGPGVPPEHAPRVFERLYRAGRGRSRADGGAGLGLAIVAAIVRAHGGRVELDTRPARAVPPEAVPPEAVPPQAMPPQAVPSQAVPPDAGAARGATFRVLLPLTGDSEPAPR</sequence>
<keyword evidence="10 12" id="KW-0472">Membrane</keyword>
<dbReference type="SUPFAM" id="SSF158472">
    <property type="entry name" value="HAMP domain-like"/>
    <property type="match status" value="1"/>
</dbReference>
<keyword evidence="9" id="KW-0902">Two-component regulatory system</keyword>
<reference evidence="15 16" key="1">
    <citation type="submission" date="2020-08" db="EMBL/GenBank/DDBJ databases">
        <title>Genomic Encyclopedia of Type Strains, Phase IV (KMG-IV): sequencing the most valuable type-strain genomes for metagenomic binning, comparative biology and taxonomic classification.</title>
        <authorList>
            <person name="Goeker M."/>
        </authorList>
    </citation>
    <scope>NUCLEOTIDE SEQUENCE [LARGE SCALE GENOMIC DNA]</scope>
    <source>
        <strain evidence="15 16">DSM 45615</strain>
    </source>
</reference>
<dbReference type="InterPro" id="IPR050428">
    <property type="entry name" value="TCS_sensor_his_kinase"/>
</dbReference>
<dbReference type="Pfam" id="PF00512">
    <property type="entry name" value="HisKA"/>
    <property type="match status" value="1"/>
</dbReference>
<evidence type="ECO:0000256" key="5">
    <source>
        <dbReference type="ARBA" id="ARBA00022679"/>
    </source>
</evidence>
<dbReference type="InterPro" id="IPR003660">
    <property type="entry name" value="HAMP_dom"/>
</dbReference>
<evidence type="ECO:0000256" key="9">
    <source>
        <dbReference type="ARBA" id="ARBA00023012"/>
    </source>
</evidence>
<feature type="compositionally biased region" description="Pro residues" evidence="11">
    <location>
        <begin position="507"/>
        <end position="523"/>
    </location>
</feature>
<dbReference type="InterPro" id="IPR004358">
    <property type="entry name" value="Sig_transdc_His_kin-like_C"/>
</dbReference>
<evidence type="ECO:0000256" key="2">
    <source>
        <dbReference type="ARBA" id="ARBA00004236"/>
    </source>
</evidence>
<evidence type="ECO:0000256" key="12">
    <source>
        <dbReference type="SAM" id="Phobius"/>
    </source>
</evidence>
<evidence type="ECO:0000256" key="6">
    <source>
        <dbReference type="ARBA" id="ARBA00022692"/>
    </source>
</evidence>
<dbReference type="SUPFAM" id="SSF55874">
    <property type="entry name" value="ATPase domain of HSP90 chaperone/DNA topoisomerase II/histidine kinase"/>
    <property type="match status" value="1"/>
</dbReference>
<dbReference type="GO" id="GO:0005886">
    <property type="term" value="C:plasma membrane"/>
    <property type="evidence" value="ECO:0007669"/>
    <property type="project" value="UniProtKB-SubCell"/>
</dbReference>
<organism evidence="15 16">
    <name type="scientific">Thermocatellispora tengchongensis</name>
    <dbReference type="NCBI Taxonomy" id="1073253"/>
    <lineage>
        <taxon>Bacteria</taxon>
        <taxon>Bacillati</taxon>
        <taxon>Actinomycetota</taxon>
        <taxon>Actinomycetes</taxon>
        <taxon>Streptosporangiales</taxon>
        <taxon>Streptosporangiaceae</taxon>
        <taxon>Thermocatellispora</taxon>
    </lineage>
</organism>